<dbReference type="CDD" id="cd01948">
    <property type="entry name" value="EAL"/>
    <property type="match status" value="1"/>
</dbReference>
<evidence type="ECO:0000313" key="5">
    <source>
        <dbReference type="EMBL" id="SMP58816.1"/>
    </source>
</evidence>
<feature type="domain" description="PAC" evidence="2">
    <location>
        <begin position="336"/>
        <end position="388"/>
    </location>
</feature>
<gene>
    <name evidence="5" type="ORF">SAMN06265222_106126</name>
</gene>
<dbReference type="PROSITE" id="PS50113">
    <property type="entry name" value="PAC"/>
    <property type="match status" value="2"/>
</dbReference>
<evidence type="ECO:0000259" key="3">
    <source>
        <dbReference type="PROSITE" id="PS50883"/>
    </source>
</evidence>
<comment type="caution">
    <text evidence="5">The sequence shown here is derived from an EMBL/GenBank/DDBJ whole genome shotgun (WGS) entry which is preliminary data.</text>
</comment>
<feature type="domain" description="GGDEF" evidence="4">
    <location>
        <begin position="541"/>
        <end position="675"/>
    </location>
</feature>
<evidence type="ECO:0000259" key="2">
    <source>
        <dbReference type="PROSITE" id="PS50113"/>
    </source>
</evidence>
<protein>
    <submittedName>
        <fullName evidence="5">Diguanylate cyclase/phosphodiesterase with PAS/PAC sensor(S)</fullName>
    </submittedName>
</protein>
<dbReference type="InterPro" id="IPR000014">
    <property type="entry name" value="PAS"/>
</dbReference>
<dbReference type="Gene3D" id="3.30.70.270">
    <property type="match status" value="1"/>
</dbReference>
<dbReference type="SUPFAM" id="SSF141868">
    <property type="entry name" value="EAL domain-like"/>
    <property type="match status" value="1"/>
</dbReference>
<dbReference type="SMART" id="SM00091">
    <property type="entry name" value="PAS"/>
    <property type="match status" value="3"/>
</dbReference>
<dbReference type="NCBIfam" id="TIGR00254">
    <property type="entry name" value="GGDEF"/>
    <property type="match status" value="1"/>
</dbReference>
<dbReference type="InterPro" id="IPR035919">
    <property type="entry name" value="EAL_sf"/>
</dbReference>
<feature type="compositionally biased region" description="Low complexity" evidence="1">
    <location>
        <begin position="7"/>
        <end position="28"/>
    </location>
</feature>
<feature type="domain" description="PAC" evidence="2">
    <location>
        <begin position="212"/>
        <end position="262"/>
    </location>
</feature>
<dbReference type="Pfam" id="PF00990">
    <property type="entry name" value="GGDEF"/>
    <property type="match status" value="1"/>
</dbReference>
<dbReference type="CDD" id="cd00130">
    <property type="entry name" value="PAS"/>
    <property type="match status" value="1"/>
</dbReference>
<dbReference type="InterPro" id="IPR035965">
    <property type="entry name" value="PAS-like_dom_sf"/>
</dbReference>
<dbReference type="Pfam" id="PF00563">
    <property type="entry name" value="EAL"/>
    <property type="match status" value="1"/>
</dbReference>
<evidence type="ECO:0000256" key="1">
    <source>
        <dbReference type="SAM" id="MobiDB-lite"/>
    </source>
</evidence>
<dbReference type="EMBL" id="FXUG01000006">
    <property type="protein sequence ID" value="SMP58816.1"/>
    <property type="molecule type" value="Genomic_DNA"/>
</dbReference>
<dbReference type="CDD" id="cd01949">
    <property type="entry name" value="GGDEF"/>
    <property type="match status" value="1"/>
</dbReference>
<dbReference type="InterPro" id="IPR013656">
    <property type="entry name" value="PAS_4"/>
</dbReference>
<dbReference type="SMART" id="SM00052">
    <property type="entry name" value="EAL"/>
    <property type="match status" value="1"/>
</dbReference>
<dbReference type="InterPro" id="IPR001633">
    <property type="entry name" value="EAL_dom"/>
</dbReference>
<sequence>MPAGGFSTADTSDSMSMDSAGDQASSQANSCDDSVDAALTLASELLALANAEDLHEHPADCFSLVSSMSEAMLSLRTLVERRDDQLSRLTQESESMARAQADAIVHSVEIIDELERTKQSLCDARAAAEEAAQDTQRLADTIFEQTNDAVLLFEQQTCVACNEHTVSLLSCDRDSIIGGWPEAFRLATFEDGTSANEHLRECFHGVDGEKANDIEVQMRSSSGVSFWSEVTFSSFSMKGGGHVLAVVRDITARKQFEAELRRHRDFLNNIISAVPDQLSVRSADHRLVLANDAFCEAHAIRRADAIGRDMKELGLGKYAEQIERVQEQLNAKGVSSAIEDTYIAADGAERIASTKHSLFSDAASGDNFLIATSRDITEDRQREERLRLLASVFNGASEGVAILATDGCICEANPAFMSMTSDTLKRSLVGSHLNEALQIEVEGFDAILDGVSTGTPWSGKASAHIDGKLARSLWISLSPSCDTEATRNQVIALVSDITEMENSQVELHRRAMHDSLTGLPNRVYFREELSRLVEQANESGRGISVCFLDLDDFKNANDSLGHVCGDKLLCLVSKRIQQVMGETAFVARFGGDEFALILQEQYLSKGEQALLLEQLLYTFRAPFQIDENEARVGLSIGVTRCPADSQDVDTLMRNADIAMYAGKNAGKNAVREFTPEMQDCVNLRHRVQTKLRDALSGGEIDLYFQPKITSGSYELAGCEALARWRTDEGKFIPPNEFIPIAEQTGLITALGDLVFELAAEQACRWDSIHAMPDIAVNVSPHQLRHPRFIANLESILERTGARPEWFELEITENAMMDDVELAVQVIDQLVAMGFRVAIDDFGTGYSSLSYLKNFNIHTLKIDLSFTCDVTTDRQSEAIVRSITSLGKGLDLRVVAEGVETLEQAKLLESLGCTTMQGYYIGRPMPESDYLEWVANWDARKDQIL</sequence>
<dbReference type="PANTHER" id="PTHR44757:SF2">
    <property type="entry name" value="BIOFILM ARCHITECTURE MAINTENANCE PROTEIN MBAA"/>
    <property type="match status" value="1"/>
</dbReference>
<dbReference type="Proteomes" id="UP001158067">
    <property type="component" value="Unassembled WGS sequence"/>
</dbReference>
<dbReference type="InterPro" id="IPR052155">
    <property type="entry name" value="Biofilm_reg_signaling"/>
</dbReference>
<feature type="domain" description="EAL" evidence="3">
    <location>
        <begin position="684"/>
        <end position="937"/>
    </location>
</feature>
<dbReference type="PANTHER" id="PTHR44757">
    <property type="entry name" value="DIGUANYLATE CYCLASE DGCP"/>
    <property type="match status" value="1"/>
</dbReference>
<proteinExistence type="predicted"/>
<dbReference type="Pfam" id="PF13426">
    <property type="entry name" value="PAS_9"/>
    <property type="match status" value="1"/>
</dbReference>
<dbReference type="SUPFAM" id="SSF55785">
    <property type="entry name" value="PYP-like sensor domain (PAS domain)"/>
    <property type="match status" value="3"/>
</dbReference>
<dbReference type="SMART" id="SM00267">
    <property type="entry name" value="GGDEF"/>
    <property type="match status" value="1"/>
</dbReference>
<keyword evidence="6" id="KW-1185">Reference proteome</keyword>
<dbReference type="Gene3D" id="3.30.450.20">
    <property type="entry name" value="PAS domain"/>
    <property type="match status" value="3"/>
</dbReference>
<organism evidence="5 6">
    <name type="scientific">Neorhodopirellula lusitana</name>
    <dbReference type="NCBI Taxonomy" id="445327"/>
    <lineage>
        <taxon>Bacteria</taxon>
        <taxon>Pseudomonadati</taxon>
        <taxon>Planctomycetota</taxon>
        <taxon>Planctomycetia</taxon>
        <taxon>Pirellulales</taxon>
        <taxon>Pirellulaceae</taxon>
        <taxon>Neorhodopirellula</taxon>
    </lineage>
</organism>
<evidence type="ECO:0000313" key="6">
    <source>
        <dbReference type="Proteomes" id="UP001158067"/>
    </source>
</evidence>
<reference evidence="5 6" key="1">
    <citation type="submission" date="2017-05" db="EMBL/GenBank/DDBJ databases">
        <authorList>
            <person name="Varghese N."/>
            <person name="Submissions S."/>
        </authorList>
    </citation>
    <scope>NUCLEOTIDE SEQUENCE [LARGE SCALE GENOMIC DNA]</scope>
    <source>
        <strain evidence="5 6">DSM 25457</strain>
    </source>
</reference>
<dbReference type="PROSITE" id="PS50883">
    <property type="entry name" value="EAL"/>
    <property type="match status" value="1"/>
</dbReference>
<dbReference type="PROSITE" id="PS50887">
    <property type="entry name" value="GGDEF"/>
    <property type="match status" value="1"/>
</dbReference>
<dbReference type="InterPro" id="IPR029787">
    <property type="entry name" value="Nucleotide_cyclase"/>
</dbReference>
<evidence type="ECO:0000259" key="4">
    <source>
        <dbReference type="PROSITE" id="PS50887"/>
    </source>
</evidence>
<accession>A0ABY1Q4A5</accession>
<dbReference type="InterPro" id="IPR000160">
    <property type="entry name" value="GGDEF_dom"/>
</dbReference>
<dbReference type="NCBIfam" id="TIGR00229">
    <property type="entry name" value="sensory_box"/>
    <property type="match status" value="1"/>
</dbReference>
<feature type="region of interest" description="Disordered" evidence="1">
    <location>
        <begin position="1"/>
        <end position="30"/>
    </location>
</feature>
<dbReference type="SUPFAM" id="SSF55073">
    <property type="entry name" value="Nucleotide cyclase"/>
    <property type="match status" value="1"/>
</dbReference>
<dbReference type="Gene3D" id="3.20.20.450">
    <property type="entry name" value="EAL domain"/>
    <property type="match status" value="1"/>
</dbReference>
<dbReference type="Pfam" id="PF08448">
    <property type="entry name" value="PAS_4"/>
    <property type="match status" value="1"/>
</dbReference>
<dbReference type="Pfam" id="PF13188">
    <property type="entry name" value="PAS_8"/>
    <property type="match status" value="1"/>
</dbReference>
<dbReference type="InterPro" id="IPR043128">
    <property type="entry name" value="Rev_trsase/Diguanyl_cyclase"/>
</dbReference>
<dbReference type="InterPro" id="IPR000700">
    <property type="entry name" value="PAS-assoc_C"/>
</dbReference>
<name>A0ABY1Q4A5_9BACT</name>